<dbReference type="Pfam" id="PF00126">
    <property type="entry name" value="HTH_1"/>
    <property type="match status" value="1"/>
</dbReference>
<dbReference type="SUPFAM" id="SSF46785">
    <property type="entry name" value="Winged helix' DNA-binding domain"/>
    <property type="match status" value="1"/>
</dbReference>
<evidence type="ECO:0000313" key="6">
    <source>
        <dbReference type="EMBL" id="GAA4548647.1"/>
    </source>
</evidence>
<sequence length="202" mass="21939">MAEDRRRDSRLDLRLARYFLAVVDHGGVTGATRALFLAQPSLSQAIRNLEEHLGTPIFHRAGGRMRLTTAGEEFAVAARVIALDVDRARAAVRAVQGLDAGSLEVATTTPWEMDPLPGLVAGLDGPSRFGRRDVETRRARVGDVADDQVVVTVVERGGDGLHRVEIVHPHRDSGVRREELADEPGVQLPLEVPHSPATRSTP</sequence>
<evidence type="ECO:0000256" key="4">
    <source>
        <dbReference type="SAM" id="MobiDB-lite"/>
    </source>
</evidence>
<dbReference type="PROSITE" id="PS50931">
    <property type="entry name" value="HTH_LYSR"/>
    <property type="match status" value="1"/>
</dbReference>
<keyword evidence="7" id="KW-1185">Reference proteome</keyword>
<dbReference type="Proteomes" id="UP001501598">
    <property type="component" value="Unassembled WGS sequence"/>
</dbReference>
<dbReference type="PANTHER" id="PTHR30126:SF39">
    <property type="entry name" value="HTH-TYPE TRANSCRIPTIONAL REGULATOR CYSL"/>
    <property type="match status" value="1"/>
</dbReference>
<dbReference type="EMBL" id="BAABGT010000040">
    <property type="protein sequence ID" value="GAA4548647.1"/>
    <property type="molecule type" value="Genomic_DNA"/>
</dbReference>
<dbReference type="PRINTS" id="PR00039">
    <property type="entry name" value="HTHLYSR"/>
</dbReference>
<evidence type="ECO:0000256" key="3">
    <source>
        <dbReference type="ARBA" id="ARBA00023163"/>
    </source>
</evidence>
<evidence type="ECO:0000256" key="2">
    <source>
        <dbReference type="ARBA" id="ARBA00023015"/>
    </source>
</evidence>
<dbReference type="InterPro" id="IPR000847">
    <property type="entry name" value="LysR_HTH_N"/>
</dbReference>
<keyword evidence="2" id="KW-0805">Transcription regulation</keyword>
<dbReference type="Gene3D" id="1.10.10.10">
    <property type="entry name" value="Winged helix-like DNA-binding domain superfamily/Winged helix DNA-binding domain"/>
    <property type="match status" value="1"/>
</dbReference>
<reference evidence="7" key="1">
    <citation type="journal article" date="2019" name="Int. J. Syst. Evol. Microbiol.">
        <title>The Global Catalogue of Microorganisms (GCM) 10K type strain sequencing project: providing services to taxonomists for standard genome sequencing and annotation.</title>
        <authorList>
            <consortium name="The Broad Institute Genomics Platform"/>
            <consortium name="The Broad Institute Genome Sequencing Center for Infectious Disease"/>
            <person name="Wu L."/>
            <person name="Ma J."/>
        </authorList>
    </citation>
    <scope>NUCLEOTIDE SEQUENCE [LARGE SCALE GENOMIC DNA]</scope>
    <source>
        <strain evidence="7">JCM 17906</strain>
    </source>
</reference>
<gene>
    <name evidence="6" type="ORF">GCM10023175_35420</name>
</gene>
<dbReference type="InterPro" id="IPR036388">
    <property type="entry name" value="WH-like_DNA-bd_sf"/>
</dbReference>
<dbReference type="PANTHER" id="PTHR30126">
    <property type="entry name" value="HTH-TYPE TRANSCRIPTIONAL REGULATOR"/>
    <property type="match status" value="1"/>
</dbReference>
<dbReference type="RefSeq" id="WP_345419298.1">
    <property type="nucleotide sequence ID" value="NZ_BAABGT010000040.1"/>
</dbReference>
<comment type="caution">
    <text evidence="6">The sequence shown here is derived from an EMBL/GenBank/DDBJ whole genome shotgun (WGS) entry which is preliminary data.</text>
</comment>
<proteinExistence type="inferred from homology"/>
<comment type="similarity">
    <text evidence="1">Belongs to the LysR transcriptional regulatory family.</text>
</comment>
<dbReference type="InterPro" id="IPR036390">
    <property type="entry name" value="WH_DNA-bd_sf"/>
</dbReference>
<accession>A0ABP8RVR4</accession>
<name>A0ABP8RVR4_9PSEU</name>
<organism evidence="6 7">
    <name type="scientific">Pseudonocardia xishanensis</name>
    <dbReference type="NCBI Taxonomy" id="630995"/>
    <lineage>
        <taxon>Bacteria</taxon>
        <taxon>Bacillati</taxon>
        <taxon>Actinomycetota</taxon>
        <taxon>Actinomycetes</taxon>
        <taxon>Pseudonocardiales</taxon>
        <taxon>Pseudonocardiaceae</taxon>
        <taxon>Pseudonocardia</taxon>
    </lineage>
</organism>
<feature type="domain" description="HTH lysR-type" evidence="5">
    <location>
        <begin position="11"/>
        <end position="68"/>
    </location>
</feature>
<evidence type="ECO:0000256" key="1">
    <source>
        <dbReference type="ARBA" id="ARBA00009437"/>
    </source>
</evidence>
<protein>
    <recommendedName>
        <fullName evidence="5">HTH lysR-type domain-containing protein</fullName>
    </recommendedName>
</protein>
<evidence type="ECO:0000259" key="5">
    <source>
        <dbReference type="PROSITE" id="PS50931"/>
    </source>
</evidence>
<keyword evidence="3" id="KW-0804">Transcription</keyword>
<feature type="region of interest" description="Disordered" evidence="4">
    <location>
        <begin position="172"/>
        <end position="202"/>
    </location>
</feature>
<evidence type="ECO:0000313" key="7">
    <source>
        <dbReference type="Proteomes" id="UP001501598"/>
    </source>
</evidence>